<organism evidence="5 6">
    <name type="scientific">Roseibacillus persicicus</name>
    <dbReference type="NCBI Taxonomy" id="454148"/>
    <lineage>
        <taxon>Bacteria</taxon>
        <taxon>Pseudomonadati</taxon>
        <taxon>Verrucomicrobiota</taxon>
        <taxon>Verrucomicrobiia</taxon>
        <taxon>Verrucomicrobiales</taxon>
        <taxon>Verrucomicrobiaceae</taxon>
        <taxon>Roseibacillus</taxon>
    </lineage>
</organism>
<feature type="transmembrane region" description="Helical" evidence="4">
    <location>
        <begin position="177"/>
        <end position="198"/>
    </location>
</feature>
<feature type="transmembrane region" description="Helical" evidence="4">
    <location>
        <begin position="58"/>
        <end position="79"/>
    </location>
</feature>
<dbReference type="InterPro" id="IPR011701">
    <property type="entry name" value="MFS"/>
</dbReference>
<keyword evidence="3 4" id="KW-0472">Membrane</keyword>
<dbReference type="RefSeq" id="WP_189572172.1">
    <property type="nucleotide sequence ID" value="NZ_BMXI01000015.1"/>
</dbReference>
<reference evidence="5" key="2">
    <citation type="submission" date="2020-09" db="EMBL/GenBank/DDBJ databases">
        <authorList>
            <person name="Sun Q."/>
            <person name="Kim S."/>
        </authorList>
    </citation>
    <scope>NUCLEOTIDE SEQUENCE</scope>
    <source>
        <strain evidence="5">KCTC 12988</strain>
    </source>
</reference>
<feature type="transmembrane region" description="Helical" evidence="4">
    <location>
        <begin position="303"/>
        <end position="326"/>
    </location>
</feature>
<accession>A0A918WNU5</accession>
<protein>
    <submittedName>
        <fullName evidence="5">MFS transporter</fullName>
    </submittedName>
</protein>
<feature type="transmembrane region" description="Helical" evidence="4">
    <location>
        <begin position="231"/>
        <end position="251"/>
    </location>
</feature>
<gene>
    <name evidence="5" type="ORF">GCM10007100_32160</name>
</gene>
<dbReference type="PANTHER" id="PTHR43596">
    <property type="entry name" value="ADP,ATP CARRIER PROTEIN"/>
    <property type="match status" value="1"/>
</dbReference>
<feature type="transmembrane region" description="Helical" evidence="4">
    <location>
        <begin position="84"/>
        <end position="103"/>
    </location>
</feature>
<feature type="transmembrane region" description="Helical" evidence="4">
    <location>
        <begin position="148"/>
        <end position="171"/>
    </location>
</feature>
<feature type="transmembrane region" description="Helical" evidence="4">
    <location>
        <begin position="115"/>
        <end position="136"/>
    </location>
</feature>
<keyword evidence="6" id="KW-1185">Reference proteome</keyword>
<dbReference type="Proteomes" id="UP000644507">
    <property type="component" value="Unassembled WGS sequence"/>
</dbReference>
<keyword evidence="1 4" id="KW-0812">Transmembrane</keyword>
<evidence type="ECO:0000313" key="6">
    <source>
        <dbReference type="Proteomes" id="UP000644507"/>
    </source>
</evidence>
<feature type="transmembrane region" description="Helical" evidence="4">
    <location>
        <begin position="392"/>
        <end position="411"/>
    </location>
</feature>
<reference evidence="5" key="1">
    <citation type="journal article" date="2014" name="Int. J. Syst. Evol. Microbiol.">
        <title>Complete genome sequence of Corynebacterium casei LMG S-19264T (=DSM 44701T), isolated from a smear-ripened cheese.</title>
        <authorList>
            <consortium name="US DOE Joint Genome Institute (JGI-PGF)"/>
            <person name="Walter F."/>
            <person name="Albersmeier A."/>
            <person name="Kalinowski J."/>
            <person name="Ruckert C."/>
        </authorList>
    </citation>
    <scope>NUCLEOTIDE SEQUENCE</scope>
    <source>
        <strain evidence="5">KCTC 12988</strain>
    </source>
</reference>
<proteinExistence type="predicted"/>
<comment type="caution">
    <text evidence="5">The sequence shown here is derived from an EMBL/GenBank/DDBJ whole genome shotgun (WGS) entry which is preliminary data.</text>
</comment>
<evidence type="ECO:0000256" key="4">
    <source>
        <dbReference type="SAM" id="Phobius"/>
    </source>
</evidence>
<sequence>MTDKPLFTRLTQVEPSEAKGALISFVFVFMLMASYTIMKPVRDALPSDWGDVSLAMQWTYTFIFSTIAVVIYNLCASLVSLRRLVPGVFAFFATSFIAIYLAYKTGQVEVTLLGKIFYVWTSVFNLFQISVFWSFISQHYNKSESKRVFGFINTGASAGAIAGPLLILQLAEHINAANILLITGIVLLLTLPLIHLLNRIFDRKEQNKQTPPKLSPNPFSGFMEFITHRRLLGIAAFIFLFTGISAFLYVAQTDLLRDYSRAERKELLGSVELATNTLTILLGIFATNRLARRFGMATTLSLIPFLVALLLLLLSANPAVVFVLALQVVRRAGNYAITRPAREILFTAVDREARFKTKPIIDVMVYRGGDVVWIWVLAFLGDAWLKLGVTPTLCIGAAVAVLWGIVGIFLGKTHDAADAEEGPSKQPS</sequence>
<evidence type="ECO:0000256" key="2">
    <source>
        <dbReference type="ARBA" id="ARBA00022989"/>
    </source>
</evidence>
<evidence type="ECO:0000256" key="3">
    <source>
        <dbReference type="ARBA" id="ARBA00023136"/>
    </source>
</evidence>
<dbReference type="InterPro" id="IPR036259">
    <property type="entry name" value="MFS_trans_sf"/>
</dbReference>
<keyword evidence="2 4" id="KW-1133">Transmembrane helix</keyword>
<name>A0A918WNU5_9BACT</name>
<evidence type="ECO:0000313" key="5">
    <source>
        <dbReference type="EMBL" id="GHC62329.1"/>
    </source>
</evidence>
<feature type="transmembrane region" description="Helical" evidence="4">
    <location>
        <begin position="364"/>
        <end position="385"/>
    </location>
</feature>
<feature type="transmembrane region" description="Helical" evidence="4">
    <location>
        <begin position="21"/>
        <end position="38"/>
    </location>
</feature>
<dbReference type="EMBL" id="BMXI01000015">
    <property type="protein sequence ID" value="GHC62329.1"/>
    <property type="molecule type" value="Genomic_DNA"/>
</dbReference>
<dbReference type="GO" id="GO:0022857">
    <property type="term" value="F:transmembrane transporter activity"/>
    <property type="evidence" value="ECO:0007669"/>
    <property type="project" value="InterPro"/>
</dbReference>
<dbReference type="Pfam" id="PF07690">
    <property type="entry name" value="MFS_1"/>
    <property type="match status" value="1"/>
</dbReference>
<dbReference type="AlphaFoldDB" id="A0A918WNU5"/>
<evidence type="ECO:0000256" key="1">
    <source>
        <dbReference type="ARBA" id="ARBA00022692"/>
    </source>
</evidence>
<dbReference type="PANTHER" id="PTHR43596:SF1">
    <property type="entry name" value="ADP,ATP CARRIER PROTEIN"/>
    <property type="match status" value="1"/>
</dbReference>
<dbReference type="Gene3D" id="1.20.1250.20">
    <property type="entry name" value="MFS general substrate transporter like domains"/>
    <property type="match status" value="1"/>
</dbReference>
<dbReference type="SUPFAM" id="SSF103473">
    <property type="entry name" value="MFS general substrate transporter"/>
    <property type="match status" value="1"/>
</dbReference>